<reference evidence="1 2" key="2">
    <citation type="journal article" date="2022" name="Mol. Ecol. Resour.">
        <title>The genomes of chicory, endive, great burdock and yacon provide insights into Asteraceae paleo-polyploidization history and plant inulin production.</title>
        <authorList>
            <person name="Fan W."/>
            <person name="Wang S."/>
            <person name="Wang H."/>
            <person name="Wang A."/>
            <person name="Jiang F."/>
            <person name="Liu H."/>
            <person name="Zhao H."/>
            <person name="Xu D."/>
            <person name="Zhang Y."/>
        </authorList>
    </citation>
    <scope>NUCLEOTIDE SEQUENCE [LARGE SCALE GENOMIC DNA]</scope>
    <source>
        <strain evidence="2">cv. Punajuju</strain>
        <tissue evidence="1">Leaves</tissue>
    </source>
</reference>
<name>A0ACB9BRD4_CICIN</name>
<evidence type="ECO:0000313" key="1">
    <source>
        <dbReference type="EMBL" id="KAI3724594.1"/>
    </source>
</evidence>
<accession>A0ACB9BRD4</accession>
<proteinExistence type="predicted"/>
<protein>
    <submittedName>
        <fullName evidence="1">Uncharacterized protein</fullName>
    </submittedName>
</protein>
<sequence length="66" mass="7693">MWPQLSYHNHCTLSDPIPESNKRNSEEEVGYYDWTDKSRCVLHDGVNSYVGLQMVYPFCIIVCHDA</sequence>
<reference evidence="2" key="1">
    <citation type="journal article" date="2022" name="Mol. Ecol. Resour.">
        <title>The genomes of chicory, endive, great burdock and yacon provide insights into Asteraceae palaeo-polyploidization history and plant inulin production.</title>
        <authorList>
            <person name="Fan W."/>
            <person name="Wang S."/>
            <person name="Wang H."/>
            <person name="Wang A."/>
            <person name="Jiang F."/>
            <person name="Liu H."/>
            <person name="Zhao H."/>
            <person name="Xu D."/>
            <person name="Zhang Y."/>
        </authorList>
    </citation>
    <scope>NUCLEOTIDE SEQUENCE [LARGE SCALE GENOMIC DNA]</scope>
    <source>
        <strain evidence="2">cv. Punajuju</strain>
    </source>
</reference>
<keyword evidence="2" id="KW-1185">Reference proteome</keyword>
<dbReference type="Proteomes" id="UP001055811">
    <property type="component" value="Linkage Group LG06"/>
</dbReference>
<organism evidence="1 2">
    <name type="scientific">Cichorium intybus</name>
    <name type="common">Chicory</name>
    <dbReference type="NCBI Taxonomy" id="13427"/>
    <lineage>
        <taxon>Eukaryota</taxon>
        <taxon>Viridiplantae</taxon>
        <taxon>Streptophyta</taxon>
        <taxon>Embryophyta</taxon>
        <taxon>Tracheophyta</taxon>
        <taxon>Spermatophyta</taxon>
        <taxon>Magnoliopsida</taxon>
        <taxon>eudicotyledons</taxon>
        <taxon>Gunneridae</taxon>
        <taxon>Pentapetalae</taxon>
        <taxon>asterids</taxon>
        <taxon>campanulids</taxon>
        <taxon>Asterales</taxon>
        <taxon>Asteraceae</taxon>
        <taxon>Cichorioideae</taxon>
        <taxon>Cichorieae</taxon>
        <taxon>Cichoriinae</taxon>
        <taxon>Cichorium</taxon>
    </lineage>
</organism>
<dbReference type="EMBL" id="CM042014">
    <property type="protein sequence ID" value="KAI3724594.1"/>
    <property type="molecule type" value="Genomic_DNA"/>
</dbReference>
<gene>
    <name evidence="1" type="ORF">L2E82_36377</name>
</gene>
<comment type="caution">
    <text evidence="1">The sequence shown here is derived from an EMBL/GenBank/DDBJ whole genome shotgun (WGS) entry which is preliminary data.</text>
</comment>
<evidence type="ECO:0000313" key="2">
    <source>
        <dbReference type="Proteomes" id="UP001055811"/>
    </source>
</evidence>